<protein>
    <recommendedName>
        <fullName evidence="4">Ubiquitin-like protease family profile domain-containing protein</fullName>
    </recommendedName>
</protein>
<evidence type="ECO:0008006" key="4">
    <source>
        <dbReference type="Google" id="ProtNLM"/>
    </source>
</evidence>
<feature type="region of interest" description="Disordered" evidence="1">
    <location>
        <begin position="1"/>
        <end position="20"/>
    </location>
</feature>
<dbReference type="AlphaFoldDB" id="A0A4V2DZJ7"/>
<dbReference type="Gene3D" id="3.40.395.10">
    <property type="entry name" value="Adenoviral Proteinase, Chain A"/>
    <property type="match status" value="1"/>
</dbReference>
<feature type="compositionally biased region" description="Low complexity" evidence="1">
    <location>
        <begin position="80"/>
        <end position="89"/>
    </location>
</feature>
<evidence type="ECO:0000313" key="3">
    <source>
        <dbReference type="Proteomes" id="UP000293550"/>
    </source>
</evidence>
<gene>
    <name evidence="2" type="ORF">EQU50_07610</name>
</gene>
<comment type="caution">
    <text evidence="2">The sequence shown here is derived from an EMBL/GenBank/DDBJ whole genome shotgun (WGS) entry which is preliminary data.</text>
</comment>
<reference evidence="2 3" key="1">
    <citation type="submission" date="2018-10" db="EMBL/GenBank/DDBJ databases">
        <title>An updated phylogeny of the Alphaproteobacteria reveals that the parasitic Rickettsiales and Holosporales have independent origins.</title>
        <authorList>
            <person name="Munoz-Gomez S.A."/>
            <person name="Hess S."/>
            <person name="Burger G."/>
            <person name="Lang B.F."/>
            <person name="Susko E."/>
            <person name="Slamovits C.H."/>
            <person name="Roger A.J."/>
        </authorList>
    </citation>
    <scope>NUCLEOTIDE SEQUENCE [LARGE SCALE GENOMIC DNA]</scope>
    <source>
        <strain evidence="2">HOLO01</strain>
    </source>
</reference>
<dbReference type="RefSeq" id="WP_130154529.1">
    <property type="nucleotide sequence ID" value="NZ_SCFB01000019.1"/>
</dbReference>
<feature type="region of interest" description="Disordered" evidence="1">
    <location>
        <begin position="154"/>
        <end position="191"/>
    </location>
</feature>
<dbReference type="Proteomes" id="UP000293550">
    <property type="component" value="Unassembled WGS sequence"/>
</dbReference>
<organism evidence="2 3">
    <name type="scientific">Candidatus Finniella inopinata</name>
    <dbReference type="NCBI Taxonomy" id="1696036"/>
    <lineage>
        <taxon>Bacteria</taxon>
        <taxon>Pseudomonadati</taxon>
        <taxon>Pseudomonadota</taxon>
        <taxon>Alphaproteobacteria</taxon>
        <taxon>Holosporales</taxon>
        <taxon>Candidatus Paracaedibacteraceae</taxon>
        <taxon>Candidatus Finniella</taxon>
    </lineage>
</organism>
<feature type="region of interest" description="Disordered" evidence="1">
    <location>
        <begin position="78"/>
        <end position="97"/>
    </location>
</feature>
<evidence type="ECO:0000313" key="2">
    <source>
        <dbReference type="EMBL" id="RZI45297.1"/>
    </source>
</evidence>
<evidence type="ECO:0000256" key="1">
    <source>
        <dbReference type="SAM" id="MobiDB-lite"/>
    </source>
</evidence>
<name>A0A4V2DZJ7_9PROT</name>
<proteinExistence type="predicted"/>
<accession>A0A4V2DZJ7</accession>
<keyword evidence="3" id="KW-1185">Reference proteome</keyword>
<sequence>MNNKDAKNGKDAKDSGRRGTLLRKLTKDEAKSLIFMKGNKRYVMLDRPIKVKDDGISNNELIKWIIKHLILKKVKKGNLTKKSPSTPTKKSGERGNNPVVVTLAAGVGNLALKDLTAAREELRNINQQIQNARAALPAASAPAIPAASSSAFPRLPASSAPSQIPRLVGASPKVPQKRNDNVAPGASGTSNVSAAAAASPKKVNIHHKGKTVAVTKDVAAMGAEMKLENVNKEIEDASQQRYNNIISAQKATGKFDELLKKVKAAGKHYSTKPTKDDLIADAQEVGLVLTLGQIKEEETQRRKNEIQHLQQVIQDAHLQPTVQSTVQDELSTSGLVDSALDNIDQTLELLGDQQGNGSLSMNGKEGLSETDINQIMKAHRYFLGTIASDEVKDLKIPRTKPFGFVMNTDKRGSHGTHWIAIYGCGNPKKGSPSLEYYDSFANEPSEQFMEDAKWIGQHMKSPSLIKFKQNRIIDQSADTTNCGYFATNFLINRFNGFPFREITLYDNHLKSEKNIEKWKNKLNIEPFQHLQGAGIIDTLRTVFTGVRTDWPPSVRRWRDQHGTEKIINVTIVREPINSVIDKALNIISFGGWDKAKAKYSYDDLFHLFMILDFKGKSPYTQPTASDDGNSVDGAKPGGAEETSVVDDARLEKNQTVEMRKNNHKKYNDVLELSANISLNEFLNNAKNEYGSKLFKYDAATNNCQVFIFQMLDASGLWNKELSNFVMQDAERVLKELHPGVKKIMDTITDVADRGDALLNGSG</sequence>
<feature type="region of interest" description="Disordered" evidence="1">
    <location>
        <begin position="621"/>
        <end position="643"/>
    </location>
</feature>
<feature type="compositionally biased region" description="Basic and acidic residues" evidence="1">
    <location>
        <begin position="1"/>
        <end position="17"/>
    </location>
</feature>
<dbReference type="EMBL" id="SCFB01000019">
    <property type="protein sequence ID" value="RZI45297.1"/>
    <property type="molecule type" value="Genomic_DNA"/>
</dbReference>